<feature type="non-terminal residue" evidence="9">
    <location>
        <position position="322"/>
    </location>
</feature>
<evidence type="ECO:0000259" key="8">
    <source>
        <dbReference type="PROSITE" id="PS51767"/>
    </source>
</evidence>
<dbReference type="Gene3D" id="2.40.70.10">
    <property type="entry name" value="Acid Proteases"/>
    <property type="match status" value="2"/>
</dbReference>
<dbReference type="OrthoDB" id="15189at2759"/>
<dbReference type="FunFam" id="2.40.70.10:FF:000115">
    <property type="entry name" value="Lysosomal aspartic protease"/>
    <property type="match status" value="1"/>
</dbReference>
<sequence length="322" mass="35237">MQLQLATQHNIEYYGEIGMGTPAQRFKVLFDTGSANTWLPSSSCPTTDIACQRHKQYNSQQSSSYVANGSKFSLAYGAGMVSGYLSQDTLHLAGAQLSGLTFGEITQHHQTIFESMSFDGIVGLAFAAIAWHETTPFLELLCQQRKIQQCLFSVYLRQQPVAAQAAGELLFGGVNSARYKGELHYVPVSGEGYWQIQLSGVAVRGKLIDNNVAAIVDTGTSLILLPQRVLGSLYAALGARMLGDIYSLSCKLEELPAVAMHLGNFTLTLTPADYVVEIEGLCISIFVPFNYDFWVLGDVFLRRYYTVYDAEGSGRMGFAEAV</sequence>
<evidence type="ECO:0000256" key="4">
    <source>
        <dbReference type="ARBA" id="ARBA00022801"/>
    </source>
</evidence>
<protein>
    <submittedName>
        <fullName evidence="9">CG5860</fullName>
    </submittedName>
</protein>
<evidence type="ECO:0000256" key="3">
    <source>
        <dbReference type="ARBA" id="ARBA00022750"/>
    </source>
</evidence>
<dbReference type="PROSITE" id="PS51767">
    <property type="entry name" value="PEPTIDASE_A1"/>
    <property type="match status" value="1"/>
</dbReference>
<dbReference type="OMA" id="ELFCQQH"/>
<evidence type="ECO:0000256" key="1">
    <source>
        <dbReference type="ARBA" id="ARBA00007447"/>
    </source>
</evidence>
<name>A0A0M4EPZ5_DROBS</name>
<feature type="domain" description="Peptidase A1" evidence="8">
    <location>
        <begin position="13"/>
        <end position="319"/>
    </location>
</feature>
<feature type="disulfide bond" evidence="6">
    <location>
        <begin position="44"/>
        <end position="51"/>
    </location>
</feature>
<evidence type="ECO:0000256" key="2">
    <source>
        <dbReference type="ARBA" id="ARBA00022670"/>
    </source>
</evidence>
<keyword evidence="3 7" id="KW-0064">Aspartyl protease</keyword>
<dbReference type="Gene3D" id="2.60.40.1960">
    <property type="match status" value="1"/>
</dbReference>
<reference evidence="9 10" key="1">
    <citation type="submission" date="2015-08" db="EMBL/GenBank/DDBJ databases">
        <title>Ancestral chromatin configuration constrains chromatin evolution on differentiating sex chromosomes in Drosophila.</title>
        <authorList>
            <person name="Zhou Q."/>
            <person name="Bachtrog D."/>
        </authorList>
    </citation>
    <scope>NUCLEOTIDE SEQUENCE [LARGE SCALE GENOMIC DNA]</scope>
    <source>
        <tissue evidence="9">Whole larvae</tissue>
    </source>
</reference>
<evidence type="ECO:0000256" key="5">
    <source>
        <dbReference type="PIRSR" id="PIRSR601461-1"/>
    </source>
</evidence>
<dbReference type="GO" id="GO:0004190">
    <property type="term" value="F:aspartic-type endopeptidase activity"/>
    <property type="evidence" value="ECO:0007669"/>
    <property type="project" value="UniProtKB-KW"/>
</dbReference>
<evidence type="ECO:0000313" key="9">
    <source>
        <dbReference type="EMBL" id="ALC46285.1"/>
    </source>
</evidence>
<feature type="active site" evidence="5">
    <location>
        <position position="31"/>
    </location>
</feature>
<keyword evidence="2 7" id="KW-0645">Protease</keyword>
<dbReference type="InterPro" id="IPR021109">
    <property type="entry name" value="Peptidase_aspartic_dom_sf"/>
</dbReference>
<comment type="similarity">
    <text evidence="1 7">Belongs to the peptidase A1 family.</text>
</comment>
<dbReference type="STRING" id="30019.A0A0M4EPZ5"/>
<dbReference type="AlphaFoldDB" id="A0A0M4EPZ5"/>
<dbReference type="Pfam" id="PF00026">
    <property type="entry name" value="Asp"/>
    <property type="match status" value="1"/>
</dbReference>
<gene>
    <name evidence="9" type="ORF">Dbus_chr3Rg1035</name>
</gene>
<evidence type="ECO:0000256" key="6">
    <source>
        <dbReference type="PIRSR" id="PIRSR601461-2"/>
    </source>
</evidence>
<dbReference type="PANTHER" id="PTHR47966">
    <property type="entry name" value="BETA-SITE APP-CLEAVING ENZYME, ISOFORM A-RELATED"/>
    <property type="match status" value="1"/>
</dbReference>
<keyword evidence="10" id="KW-1185">Reference proteome</keyword>
<evidence type="ECO:0000256" key="7">
    <source>
        <dbReference type="RuleBase" id="RU000454"/>
    </source>
</evidence>
<proteinExistence type="inferred from homology"/>
<organism evidence="9 10">
    <name type="scientific">Drosophila busckii</name>
    <name type="common">Fruit fly</name>
    <dbReference type="NCBI Taxonomy" id="30019"/>
    <lineage>
        <taxon>Eukaryota</taxon>
        <taxon>Metazoa</taxon>
        <taxon>Ecdysozoa</taxon>
        <taxon>Arthropoda</taxon>
        <taxon>Hexapoda</taxon>
        <taxon>Insecta</taxon>
        <taxon>Pterygota</taxon>
        <taxon>Neoptera</taxon>
        <taxon>Endopterygota</taxon>
        <taxon>Diptera</taxon>
        <taxon>Brachycera</taxon>
        <taxon>Muscomorpha</taxon>
        <taxon>Ephydroidea</taxon>
        <taxon>Drosophilidae</taxon>
        <taxon>Drosophila</taxon>
    </lineage>
</organism>
<dbReference type="SUPFAM" id="SSF50630">
    <property type="entry name" value="Acid proteases"/>
    <property type="match status" value="1"/>
</dbReference>
<dbReference type="PROSITE" id="PS00141">
    <property type="entry name" value="ASP_PROTEASE"/>
    <property type="match status" value="2"/>
</dbReference>
<dbReference type="InterPro" id="IPR001461">
    <property type="entry name" value="Aspartic_peptidase_A1"/>
</dbReference>
<feature type="active site" evidence="5">
    <location>
        <position position="217"/>
    </location>
</feature>
<dbReference type="Proteomes" id="UP000494163">
    <property type="component" value="Chromosome 3R"/>
</dbReference>
<feature type="disulfide bond" evidence="6">
    <location>
        <begin position="250"/>
        <end position="282"/>
    </location>
</feature>
<accession>A0A0M4EPZ5</accession>
<dbReference type="GO" id="GO:0005764">
    <property type="term" value="C:lysosome"/>
    <property type="evidence" value="ECO:0007669"/>
    <property type="project" value="TreeGrafter"/>
</dbReference>
<keyword evidence="4 7" id="KW-0378">Hydrolase</keyword>
<dbReference type="InterPro" id="IPR033121">
    <property type="entry name" value="PEPTIDASE_A1"/>
</dbReference>
<dbReference type="EMBL" id="CP012526">
    <property type="protein sequence ID" value="ALC46285.1"/>
    <property type="molecule type" value="Genomic_DNA"/>
</dbReference>
<evidence type="ECO:0000313" key="10">
    <source>
        <dbReference type="Proteomes" id="UP000494163"/>
    </source>
</evidence>
<dbReference type="PRINTS" id="PR00792">
    <property type="entry name" value="PEPSIN"/>
</dbReference>
<keyword evidence="6" id="KW-1015">Disulfide bond</keyword>
<dbReference type="GO" id="GO:0006508">
    <property type="term" value="P:proteolysis"/>
    <property type="evidence" value="ECO:0007669"/>
    <property type="project" value="UniProtKB-KW"/>
</dbReference>
<dbReference type="InterPro" id="IPR001969">
    <property type="entry name" value="Aspartic_peptidase_AS"/>
</dbReference>
<dbReference type="PANTHER" id="PTHR47966:SF51">
    <property type="entry name" value="BETA-SITE APP-CLEAVING ENZYME, ISOFORM A-RELATED"/>
    <property type="match status" value="1"/>
</dbReference>